<feature type="repeat" description="TPR" evidence="1">
    <location>
        <begin position="219"/>
        <end position="252"/>
    </location>
</feature>
<dbReference type="Proteomes" id="UP000630097">
    <property type="component" value="Unassembled WGS sequence"/>
</dbReference>
<feature type="region of interest" description="Disordered" evidence="2">
    <location>
        <begin position="408"/>
        <end position="433"/>
    </location>
</feature>
<protein>
    <recommendedName>
        <fullName evidence="5">Tetratricopeptide repeat protein</fullName>
    </recommendedName>
</protein>
<evidence type="ECO:0000313" key="3">
    <source>
        <dbReference type="EMBL" id="GIG80343.1"/>
    </source>
</evidence>
<dbReference type="PROSITE" id="PS50005">
    <property type="entry name" value="TPR"/>
    <property type="match status" value="1"/>
</dbReference>
<organism evidence="3 4">
    <name type="scientific">Planotetraspora kaengkrachanensis</name>
    <dbReference type="NCBI Taxonomy" id="575193"/>
    <lineage>
        <taxon>Bacteria</taxon>
        <taxon>Bacillati</taxon>
        <taxon>Actinomycetota</taxon>
        <taxon>Actinomycetes</taxon>
        <taxon>Streptosporangiales</taxon>
        <taxon>Streptosporangiaceae</taxon>
        <taxon>Planotetraspora</taxon>
    </lineage>
</organism>
<dbReference type="PANTHER" id="PTHR12558:SF13">
    <property type="entry name" value="CELL DIVISION CYCLE PROTEIN 27 HOMOLOG"/>
    <property type="match status" value="1"/>
</dbReference>
<evidence type="ECO:0000256" key="1">
    <source>
        <dbReference type="PROSITE-ProRule" id="PRU00339"/>
    </source>
</evidence>
<accession>A0A8J3PTE5</accession>
<dbReference type="SUPFAM" id="SSF48452">
    <property type="entry name" value="TPR-like"/>
    <property type="match status" value="2"/>
</dbReference>
<dbReference type="EMBL" id="BONV01000014">
    <property type="protein sequence ID" value="GIG80343.1"/>
    <property type="molecule type" value="Genomic_DNA"/>
</dbReference>
<gene>
    <name evidence="3" type="ORF">Pka01_34700</name>
</gene>
<name>A0A8J3PTE5_9ACTN</name>
<dbReference type="RefSeq" id="WP_203883767.1">
    <property type="nucleotide sequence ID" value="NZ_BAABHH010000012.1"/>
</dbReference>
<sequence length="433" mass="46615">MKTSAKVRIVAGVLGLASVLTLGAALIPGETPAERPSPAAAGRLTLEEIPVSAASLKDTIRALTTRLERLPRDHDAWAQLGAAYVQQARLTADPSFYPRAEQALGRSLALRPGDFAALAGQAALAAGRHDFAEAVRLARLSEAANPYGQGAQAVLADAYTQLGRYGEATRAVDRLMALHPGVASFARASYDAELRGDRAAARRMLEHALDDAFSPEDVAYCRHYLGELALHSGDLKRATEQYRLALKAAPDFTPALAGTARAAALSGRLEEAADLYGTVVARLPLPQYVIEYAEVLTAAGRDPVDQWALLLAQRDLMKDAGVKDDLTWAEYEADHGSPARAVEYARAEYARNPNVVAADALAWALHRDGRDREALPYSRRATATGWRNALLLHHRAEIERSLGMDREARESAAGVRDADPSFSPELPALARFS</sequence>
<keyword evidence="4" id="KW-1185">Reference proteome</keyword>
<reference evidence="3 4" key="1">
    <citation type="submission" date="2021-01" db="EMBL/GenBank/DDBJ databases">
        <title>Whole genome shotgun sequence of Planotetraspora kaengkrachanensis NBRC 104272.</title>
        <authorList>
            <person name="Komaki H."/>
            <person name="Tamura T."/>
        </authorList>
    </citation>
    <scope>NUCLEOTIDE SEQUENCE [LARGE SCALE GENOMIC DNA]</scope>
    <source>
        <strain evidence="3 4">NBRC 104272</strain>
    </source>
</reference>
<comment type="caution">
    <text evidence="3">The sequence shown here is derived from an EMBL/GenBank/DDBJ whole genome shotgun (WGS) entry which is preliminary data.</text>
</comment>
<dbReference type="InterPro" id="IPR019734">
    <property type="entry name" value="TPR_rpt"/>
</dbReference>
<keyword evidence="1" id="KW-0802">TPR repeat</keyword>
<dbReference type="AlphaFoldDB" id="A0A8J3PTE5"/>
<evidence type="ECO:0008006" key="5">
    <source>
        <dbReference type="Google" id="ProtNLM"/>
    </source>
</evidence>
<dbReference type="InterPro" id="IPR011990">
    <property type="entry name" value="TPR-like_helical_dom_sf"/>
</dbReference>
<dbReference type="Gene3D" id="1.25.40.10">
    <property type="entry name" value="Tetratricopeptide repeat domain"/>
    <property type="match status" value="2"/>
</dbReference>
<evidence type="ECO:0000256" key="2">
    <source>
        <dbReference type="SAM" id="MobiDB-lite"/>
    </source>
</evidence>
<evidence type="ECO:0000313" key="4">
    <source>
        <dbReference type="Proteomes" id="UP000630097"/>
    </source>
</evidence>
<dbReference type="PANTHER" id="PTHR12558">
    <property type="entry name" value="CELL DIVISION CYCLE 16,23,27"/>
    <property type="match status" value="1"/>
</dbReference>
<proteinExistence type="predicted"/>